<evidence type="ECO:0000256" key="2">
    <source>
        <dbReference type="ARBA" id="ARBA00006337"/>
    </source>
</evidence>
<dbReference type="PROSITE" id="PS51371">
    <property type="entry name" value="CBS"/>
    <property type="match status" value="2"/>
</dbReference>
<dbReference type="InterPro" id="IPR044751">
    <property type="entry name" value="Ion_transp-like_CBS"/>
</dbReference>
<feature type="transmembrane region" description="Helical" evidence="11">
    <location>
        <begin position="100"/>
        <end position="120"/>
    </location>
</feature>
<feature type="transmembrane region" description="Helical" evidence="11">
    <location>
        <begin position="60"/>
        <end position="80"/>
    </location>
</feature>
<dbReference type="GO" id="GO:0005886">
    <property type="term" value="C:plasma membrane"/>
    <property type="evidence" value="ECO:0007669"/>
    <property type="project" value="UniProtKB-SubCell"/>
</dbReference>
<keyword evidence="3" id="KW-1003">Cell membrane</keyword>
<dbReference type="InterPro" id="IPR046342">
    <property type="entry name" value="CBS_dom_sf"/>
</dbReference>
<dbReference type="Pfam" id="PF03471">
    <property type="entry name" value="CorC_HlyC"/>
    <property type="match status" value="1"/>
</dbReference>
<name>A0A3A6PZP3_9BACL</name>
<evidence type="ECO:0000256" key="6">
    <source>
        <dbReference type="ARBA" id="ARBA00022989"/>
    </source>
</evidence>
<comment type="subcellular location">
    <subcellularLocation>
        <location evidence="1">Cell membrane</location>
        <topology evidence="1">Multi-pass membrane protein</topology>
    </subcellularLocation>
</comment>
<evidence type="ECO:0000256" key="9">
    <source>
        <dbReference type="PROSITE-ProRule" id="PRU00703"/>
    </source>
</evidence>
<dbReference type="SUPFAM" id="SSF54631">
    <property type="entry name" value="CBS-domain pair"/>
    <property type="match status" value="1"/>
</dbReference>
<keyword evidence="7 9" id="KW-0129">CBS domain</keyword>
<proteinExistence type="inferred from homology"/>
<dbReference type="InterPro" id="IPR016169">
    <property type="entry name" value="FAD-bd_PCMH_sub2"/>
</dbReference>
<evidence type="ECO:0000256" key="8">
    <source>
        <dbReference type="ARBA" id="ARBA00023136"/>
    </source>
</evidence>
<dbReference type="Gene3D" id="3.10.580.10">
    <property type="entry name" value="CBS-domain"/>
    <property type="match status" value="1"/>
</dbReference>
<dbReference type="PANTHER" id="PTHR43099:SF2">
    <property type="entry name" value="UPF0053 PROTEIN YRKA"/>
    <property type="match status" value="1"/>
</dbReference>
<keyword evidence="8 10" id="KW-0472">Membrane</keyword>
<evidence type="ECO:0000256" key="1">
    <source>
        <dbReference type="ARBA" id="ARBA00004651"/>
    </source>
</evidence>
<feature type="domain" description="CBS" evidence="12">
    <location>
        <begin position="287"/>
        <end position="344"/>
    </location>
</feature>
<dbReference type="InterPro" id="IPR005170">
    <property type="entry name" value="Transptr-assoc_dom"/>
</dbReference>
<protein>
    <submittedName>
        <fullName evidence="14">HlyC/CorC family transporter</fullName>
    </submittedName>
</protein>
<dbReference type="RefSeq" id="WP_120112416.1">
    <property type="nucleotide sequence ID" value="NZ_QXQB01000003.1"/>
</dbReference>
<feature type="domain" description="CBS" evidence="12">
    <location>
        <begin position="222"/>
        <end position="284"/>
    </location>
</feature>
<dbReference type="CDD" id="cd04590">
    <property type="entry name" value="CBS_pair_CorC_HlyC_assoc"/>
    <property type="match status" value="1"/>
</dbReference>
<dbReference type="OrthoDB" id="9798188at2"/>
<evidence type="ECO:0000256" key="10">
    <source>
        <dbReference type="PROSITE-ProRule" id="PRU01193"/>
    </source>
</evidence>
<keyword evidence="5" id="KW-0677">Repeat</keyword>
<dbReference type="Pfam" id="PF01595">
    <property type="entry name" value="CNNM"/>
    <property type="match status" value="1"/>
</dbReference>
<evidence type="ECO:0000256" key="4">
    <source>
        <dbReference type="ARBA" id="ARBA00022692"/>
    </source>
</evidence>
<evidence type="ECO:0000256" key="5">
    <source>
        <dbReference type="ARBA" id="ARBA00022737"/>
    </source>
</evidence>
<evidence type="ECO:0000256" key="3">
    <source>
        <dbReference type="ARBA" id="ARBA00022475"/>
    </source>
</evidence>
<keyword evidence="6 10" id="KW-1133">Transmembrane helix</keyword>
<dbReference type="InterPro" id="IPR002550">
    <property type="entry name" value="CNNM"/>
</dbReference>
<dbReference type="InterPro" id="IPR000644">
    <property type="entry name" value="CBS_dom"/>
</dbReference>
<evidence type="ECO:0000256" key="11">
    <source>
        <dbReference type="SAM" id="Phobius"/>
    </source>
</evidence>
<dbReference type="PANTHER" id="PTHR43099">
    <property type="entry name" value="UPF0053 PROTEIN YRKA"/>
    <property type="match status" value="1"/>
</dbReference>
<dbReference type="GO" id="GO:0050660">
    <property type="term" value="F:flavin adenine dinucleotide binding"/>
    <property type="evidence" value="ECO:0007669"/>
    <property type="project" value="InterPro"/>
</dbReference>
<keyword evidence="15" id="KW-1185">Reference proteome</keyword>
<dbReference type="SUPFAM" id="SSF56176">
    <property type="entry name" value="FAD-binding/transporter-associated domain-like"/>
    <property type="match status" value="1"/>
</dbReference>
<dbReference type="InterPro" id="IPR036318">
    <property type="entry name" value="FAD-bd_PCMH-like_sf"/>
</dbReference>
<evidence type="ECO:0000256" key="7">
    <source>
        <dbReference type="ARBA" id="ARBA00023122"/>
    </source>
</evidence>
<organism evidence="14 15">
    <name type="scientific">Paenibacillus pinisoli</name>
    <dbReference type="NCBI Taxonomy" id="1276110"/>
    <lineage>
        <taxon>Bacteria</taxon>
        <taxon>Bacillati</taxon>
        <taxon>Bacillota</taxon>
        <taxon>Bacilli</taxon>
        <taxon>Bacillales</taxon>
        <taxon>Paenibacillaceae</taxon>
        <taxon>Paenibacillus</taxon>
    </lineage>
</organism>
<dbReference type="InterPro" id="IPR051676">
    <property type="entry name" value="UPF0053_domain"/>
</dbReference>
<feature type="transmembrane region" description="Helical" evidence="11">
    <location>
        <begin position="140"/>
        <end position="159"/>
    </location>
</feature>
<reference evidence="14 15" key="1">
    <citation type="submission" date="2018-09" db="EMBL/GenBank/DDBJ databases">
        <title>Paenibacillus aracenensis nov. sp. isolated from a cave in southern Spain.</title>
        <authorList>
            <person name="Jurado V."/>
            <person name="Gutierrez-Patricio S."/>
            <person name="Gonzalez-Pimentel J.L."/>
            <person name="Miller A.Z."/>
            <person name="Laiz L."/>
            <person name="Saiz-Jimenez C."/>
        </authorList>
    </citation>
    <scope>NUCLEOTIDE SEQUENCE [LARGE SCALE GENOMIC DNA]</scope>
    <source>
        <strain evidence="14 15">JCM 19203</strain>
    </source>
</reference>
<gene>
    <name evidence="14" type="ORF">D3P09_17120</name>
</gene>
<dbReference type="Gene3D" id="3.30.465.10">
    <property type="match status" value="1"/>
</dbReference>
<dbReference type="SMART" id="SM01091">
    <property type="entry name" value="CorC_HlyC"/>
    <property type="match status" value="1"/>
</dbReference>
<dbReference type="Proteomes" id="UP000267798">
    <property type="component" value="Unassembled WGS sequence"/>
</dbReference>
<sequence>MDVAIVINLLLVLLLIVLTAFFVGSEFAVVKVRMSRIDQLIAEGNKTALAAKKLVSNLDYYLSACQLGITVTALGLGALGEPTIEKLLHPLFHDWGVSDAWATPISYALALSLMTFLHVVFGELAPKTLAIQYAERMTLLLARPLVLFGKILFPLIWLLNGSARVFLRIFGVQPAGHEQAHSEEELKIIMTQSFQSGEINQTELSYMQNIFAFDQRVAKDVMVPRLQVVAIDEKMSNDEILSIIDENRYTRYPVTQDGDKDKIIGFLNAKELVTNLVLNRPTPLKDLIHDIEAIHETAPLQDVLLKMQKQGVHISLIIDEYGGTAGIITMEDILEEIVGEIRDEFDADEKPDIMKVSDQEYVFSGRVLLSDIEEQFGIKFDNDYNVDTIGGWLQVQLISFDEEPVPIYHGKHRWTIVEMDNHQILQASLVLNAREDEDDVEVEKAGRE</sequence>
<dbReference type="SMART" id="SM00116">
    <property type="entry name" value="CBS"/>
    <property type="match status" value="2"/>
</dbReference>
<dbReference type="EMBL" id="QXQB01000003">
    <property type="protein sequence ID" value="RJX39204.1"/>
    <property type="molecule type" value="Genomic_DNA"/>
</dbReference>
<evidence type="ECO:0000313" key="14">
    <source>
        <dbReference type="EMBL" id="RJX39204.1"/>
    </source>
</evidence>
<comment type="similarity">
    <text evidence="2">Belongs to the UPF0053 family.</text>
</comment>
<feature type="transmembrane region" description="Helical" evidence="11">
    <location>
        <begin position="6"/>
        <end position="30"/>
    </location>
</feature>
<dbReference type="Pfam" id="PF00571">
    <property type="entry name" value="CBS"/>
    <property type="match status" value="2"/>
</dbReference>
<comment type="caution">
    <text evidence="14">The sequence shown here is derived from an EMBL/GenBank/DDBJ whole genome shotgun (WGS) entry which is preliminary data.</text>
</comment>
<dbReference type="PROSITE" id="PS51846">
    <property type="entry name" value="CNNM"/>
    <property type="match status" value="1"/>
</dbReference>
<keyword evidence="4 10" id="KW-0812">Transmembrane</keyword>
<accession>A0A3A6PZP3</accession>
<dbReference type="AlphaFoldDB" id="A0A3A6PZP3"/>
<feature type="domain" description="CNNM transmembrane" evidence="13">
    <location>
        <begin position="1"/>
        <end position="203"/>
    </location>
</feature>
<evidence type="ECO:0000259" key="13">
    <source>
        <dbReference type="PROSITE" id="PS51846"/>
    </source>
</evidence>
<evidence type="ECO:0000259" key="12">
    <source>
        <dbReference type="PROSITE" id="PS51371"/>
    </source>
</evidence>
<evidence type="ECO:0000313" key="15">
    <source>
        <dbReference type="Proteomes" id="UP000267798"/>
    </source>
</evidence>